<dbReference type="AlphaFoldDB" id="A0A6D2IJX1"/>
<sequence>MSLRSSQSTAEKITEDPVTYKTAQSSVTCIYQAHITGFWRNVRVLWSKNLMNHSLTVVVTSVQGDMSYCCKIDLKPWHFWNKKGYKSLEVEGNNVDVYWDFRSAKFNNNGPEPSSDFYVALVSEEEVVLLIGDHKKKAFKRTRSRPALVDAALFYKKENVFGKKSFSTRAKFHDRKKEHEIVVESSSSCSSAKDPEMWISVDGVVVVQVKNLQWKFRGNQTVLVDKEPVQVFWDVYDWLFSTPGTGHGLFIFKPDCEMESGESETSNGSYGTKTSSDSSSPEFCLFLYAWKLE</sequence>
<evidence type="ECO:0008006" key="3">
    <source>
        <dbReference type="Google" id="ProtNLM"/>
    </source>
</evidence>
<dbReference type="Proteomes" id="UP000467841">
    <property type="component" value="Unassembled WGS sequence"/>
</dbReference>
<name>A0A6D2IJX1_9BRAS</name>
<protein>
    <recommendedName>
        <fullName evidence="3">DUF868 domain-containing protein</fullName>
    </recommendedName>
</protein>
<dbReference type="InterPro" id="IPR008586">
    <property type="entry name" value="DUF868_pln"/>
</dbReference>
<evidence type="ECO:0000313" key="1">
    <source>
        <dbReference type="EMBL" id="CAA7027913.1"/>
    </source>
</evidence>
<reference evidence="1" key="1">
    <citation type="submission" date="2020-01" db="EMBL/GenBank/DDBJ databases">
        <authorList>
            <person name="Mishra B."/>
        </authorList>
    </citation>
    <scope>NUCLEOTIDE SEQUENCE [LARGE SCALE GENOMIC DNA]</scope>
</reference>
<comment type="caution">
    <text evidence="1">The sequence shown here is derived from an EMBL/GenBank/DDBJ whole genome shotgun (WGS) entry which is preliminary data.</text>
</comment>
<dbReference type="EMBL" id="CACVBM020001063">
    <property type="protein sequence ID" value="CAA7027913.1"/>
    <property type="molecule type" value="Genomic_DNA"/>
</dbReference>
<dbReference type="PANTHER" id="PTHR31972:SF2">
    <property type="entry name" value="DUF868 FAMILY PROTEIN (DUF868)"/>
    <property type="match status" value="1"/>
</dbReference>
<evidence type="ECO:0000313" key="2">
    <source>
        <dbReference type="Proteomes" id="UP000467841"/>
    </source>
</evidence>
<organism evidence="1 2">
    <name type="scientific">Microthlaspi erraticum</name>
    <dbReference type="NCBI Taxonomy" id="1685480"/>
    <lineage>
        <taxon>Eukaryota</taxon>
        <taxon>Viridiplantae</taxon>
        <taxon>Streptophyta</taxon>
        <taxon>Embryophyta</taxon>
        <taxon>Tracheophyta</taxon>
        <taxon>Spermatophyta</taxon>
        <taxon>Magnoliopsida</taxon>
        <taxon>eudicotyledons</taxon>
        <taxon>Gunneridae</taxon>
        <taxon>Pentapetalae</taxon>
        <taxon>rosids</taxon>
        <taxon>malvids</taxon>
        <taxon>Brassicales</taxon>
        <taxon>Brassicaceae</taxon>
        <taxon>Coluteocarpeae</taxon>
        <taxon>Microthlaspi</taxon>
    </lineage>
</organism>
<dbReference type="PANTHER" id="PTHR31972">
    <property type="entry name" value="EXPRESSED PROTEIN"/>
    <property type="match status" value="1"/>
</dbReference>
<accession>A0A6D2IJX1</accession>
<keyword evidence="2" id="KW-1185">Reference proteome</keyword>
<gene>
    <name evidence="1" type="ORF">MERR_LOCUS15148</name>
</gene>
<proteinExistence type="predicted"/>
<dbReference type="OrthoDB" id="731074at2759"/>
<dbReference type="Pfam" id="PF05910">
    <property type="entry name" value="DUF868"/>
    <property type="match status" value="1"/>
</dbReference>